<dbReference type="AlphaFoldDB" id="A0A399T2C2"/>
<evidence type="ECO:0000256" key="2">
    <source>
        <dbReference type="ARBA" id="ARBA00022485"/>
    </source>
</evidence>
<evidence type="ECO:0000313" key="9">
    <source>
        <dbReference type="EMBL" id="RIJ48301.1"/>
    </source>
</evidence>
<evidence type="ECO:0000259" key="8">
    <source>
        <dbReference type="PROSITE" id="PS51379"/>
    </source>
</evidence>
<feature type="transmembrane region" description="Helical" evidence="7">
    <location>
        <begin position="94"/>
        <end position="112"/>
    </location>
</feature>
<dbReference type="PROSITE" id="PS00198">
    <property type="entry name" value="4FE4S_FER_1"/>
    <property type="match status" value="2"/>
</dbReference>
<feature type="transmembrane region" description="Helical" evidence="7">
    <location>
        <begin position="332"/>
        <end position="351"/>
    </location>
</feature>
<feature type="transmembrane region" description="Helical" evidence="7">
    <location>
        <begin position="247"/>
        <end position="266"/>
    </location>
</feature>
<gene>
    <name evidence="9" type="ORF">D1614_11265</name>
</gene>
<evidence type="ECO:0000256" key="5">
    <source>
        <dbReference type="ARBA" id="ARBA00023004"/>
    </source>
</evidence>
<feature type="transmembrane region" description="Helical" evidence="7">
    <location>
        <begin position="157"/>
        <end position="178"/>
    </location>
</feature>
<feature type="transmembrane region" description="Helical" evidence="7">
    <location>
        <begin position="119"/>
        <end position="145"/>
    </location>
</feature>
<reference evidence="9 10" key="1">
    <citation type="submission" date="2018-08" db="EMBL/GenBank/DDBJ databases">
        <title>Pallidiluteibacterium maritimus gen. nov., sp. nov., isolated from coastal sediment.</title>
        <authorList>
            <person name="Zhou L.Y."/>
        </authorList>
    </citation>
    <scope>NUCLEOTIDE SEQUENCE [LARGE SCALE GENOMIC DNA]</scope>
    <source>
        <strain evidence="9 10">XSD2</strain>
    </source>
</reference>
<feature type="domain" description="4Fe-4S ferredoxin-type" evidence="8">
    <location>
        <begin position="289"/>
        <end position="318"/>
    </location>
</feature>
<keyword evidence="2" id="KW-0004">4Fe-4S</keyword>
<organism evidence="9 10">
    <name type="scientific">Maribellus luteus</name>
    <dbReference type="NCBI Taxonomy" id="2305463"/>
    <lineage>
        <taxon>Bacteria</taxon>
        <taxon>Pseudomonadati</taxon>
        <taxon>Bacteroidota</taxon>
        <taxon>Bacteroidia</taxon>
        <taxon>Marinilabiliales</taxon>
        <taxon>Prolixibacteraceae</taxon>
        <taxon>Maribellus</taxon>
    </lineage>
</organism>
<keyword evidence="10" id="KW-1185">Reference proteome</keyword>
<dbReference type="PROSITE" id="PS51379">
    <property type="entry name" value="4FE4S_FER_2"/>
    <property type="match status" value="2"/>
</dbReference>
<comment type="caution">
    <text evidence="9">The sequence shown here is derived from an EMBL/GenBank/DDBJ whole genome shotgun (WGS) entry which is preliminary data.</text>
</comment>
<evidence type="ECO:0000256" key="1">
    <source>
        <dbReference type="ARBA" id="ARBA00022448"/>
    </source>
</evidence>
<keyword evidence="1" id="KW-0813">Transport</keyword>
<keyword evidence="5" id="KW-0408">Iron</keyword>
<keyword evidence="7" id="KW-1133">Transmembrane helix</keyword>
<dbReference type="SUPFAM" id="SSF54862">
    <property type="entry name" value="4Fe-4S ferredoxins"/>
    <property type="match status" value="1"/>
</dbReference>
<dbReference type="EMBL" id="QWGR01000005">
    <property type="protein sequence ID" value="RIJ48301.1"/>
    <property type="molecule type" value="Genomic_DNA"/>
</dbReference>
<dbReference type="GO" id="GO:0051539">
    <property type="term" value="F:4 iron, 4 sulfur cluster binding"/>
    <property type="evidence" value="ECO:0007669"/>
    <property type="project" value="UniProtKB-KW"/>
</dbReference>
<dbReference type="Pfam" id="PF12801">
    <property type="entry name" value="Fer4_5"/>
    <property type="match status" value="1"/>
</dbReference>
<evidence type="ECO:0000256" key="7">
    <source>
        <dbReference type="SAM" id="Phobius"/>
    </source>
</evidence>
<keyword evidence="7" id="KW-0472">Membrane</keyword>
<dbReference type="GO" id="GO:0046872">
    <property type="term" value="F:metal ion binding"/>
    <property type="evidence" value="ECO:0007669"/>
    <property type="project" value="UniProtKB-KW"/>
</dbReference>
<dbReference type="Pfam" id="PF00037">
    <property type="entry name" value="Fer4"/>
    <property type="match status" value="1"/>
</dbReference>
<keyword evidence="3" id="KW-0479">Metal-binding</keyword>
<dbReference type="PANTHER" id="PTHR30176">
    <property type="entry name" value="FERREDOXIN-TYPE PROTEIN NAPH"/>
    <property type="match status" value="1"/>
</dbReference>
<dbReference type="Gene3D" id="3.30.70.20">
    <property type="match status" value="1"/>
</dbReference>
<dbReference type="OrthoDB" id="9806398at2"/>
<keyword evidence="4" id="KW-0249">Electron transport</keyword>
<dbReference type="InterPro" id="IPR017900">
    <property type="entry name" value="4Fe4S_Fe_S_CS"/>
</dbReference>
<dbReference type="Proteomes" id="UP000265926">
    <property type="component" value="Unassembled WGS sequence"/>
</dbReference>
<dbReference type="PANTHER" id="PTHR30176:SF3">
    <property type="entry name" value="FERREDOXIN-TYPE PROTEIN NAPH"/>
    <property type="match status" value="1"/>
</dbReference>
<dbReference type="RefSeq" id="WP_119438033.1">
    <property type="nucleotide sequence ID" value="NZ_QWGR01000005.1"/>
</dbReference>
<protein>
    <submittedName>
        <fullName evidence="9">4Fe-4S binding protein</fullName>
    </submittedName>
</protein>
<keyword evidence="7" id="KW-0812">Transmembrane</keyword>
<evidence type="ECO:0000256" key="4">
    <source>
        <dbReference type="ARBA" id="ARBA00022982"/>
    </source>
</evidence>
<evidence type="ECO:0000256" key="6">
    <source>
        <dbReference type="ARBA" id="ARBA00023014"/>
    </source>
</evidence>
<feature type="transmembrane region" description="Helical" evidence="7">
    <location>
        <begin position="44"/>
        <end position="63"/>
    </location>
</feature>
<feature type="transmembrane region" description="Helical" evidence="7">
    <location>
        <begin position="409"/>
        <end position="434"/>
    </location>
</feature>
<feature type="domain" description="4Fe-4S ferredoxin-type" evidence="8">
    <location>
        <begin position="436"/>
        <end position="461"/>
    </location>
</feature>
<feature type="transmembrane region" description="Helical" evidence="7">
    <location>
        <begin position="205"/>
        <end position="227"/>
    </location>
</feature>
<evidence type="ECO:0000313" key="10">
    <source>
        <dbReference type="Proteomes" id="UP000265926"/>
    </source>
</evidence>
<name>A0A399T2C2_9BACT</name>
<keyword evidence="6" id="KW-0411">Iron-sulfur</keyword>
<proteinExistence type="predicted"/>
<dbReference type="GO" id="GO:0005886">
    <property type="term" value="C:plasma membrane"/>
    <property type="evidence" value="ECO:0007669"/>
    <property type="project" value="TreeGrafter"/>
</dbReference>
<dbReference type="InterPro" id="IPR017896">
    <property type="entry name" value="4Fe4S_Fe-S-bd"/>
</dbReference>
<accession>A0A399T2C2</accession>
<sequence length="461" mass="51836">MNQKTDIENSYEPRVKSCESLVISHQSSVKDTEYCDWKLAVLKYAKFALFSFAFFLSTFSLTAQQQRFPKPEFDSGYTQPSPVTPEPRALALEYFDVLVLLLVLSAATWLALKSRSRQGILWLSVFTLAYFGFYRNGCICSIGSIQNVTLTLFDATYAISLTALLFFLLPLLFTLFFGRTFCAGACPLGAIQDVVVMKPISLPKWLNKTLGLIPYLYLSLAVLFAATGTDFIICRYDPFVGIFRMDAKFHMVVLGVAFLLMGMFVARPYCRFLCPYGVLLSWMSRFSKWHLSITPSKCIQCKLCTNSCPFDAIDFPTNEKEVVKSGLGPKRFITYALIIPLWVALGVFVGAQSHTFLSKANPTVYLAELLISNPEIKNDPDNIDVQTFMSQGKTMDQLVLEAETIRSEFFTGSMIAGGFMGLVIGMTLLNTVVFRKRQDYEPHRGNCFSCARCVDYCPVEK</sequence>
<dbReference type="InterPro" id="IPR051684">
    <property type="entry name" value="Electron_Trans/Redox"/>
</dbReference>
<evidence type="ECO:0000256" key="3">
    <source>
        <dbReference type="ARBA" id="ARBA00022723"/>
    </source>
</evidence>